<evidence type="ECO:0000313" key="10">
    <source>
        <dbReference type="Proteomes" id="UP000034680"/>
    </source>
</evidence>
<sequence length="837" mass="90409">MLRLRKVARPCLSQISSVGRYQAGTSRRSSTAAGLLPLQGYRVLDMTRVLAGPYCTQILGDLGAEVIKIEHPVRGDDTRAWGPPYATYREGSEQRGPGESAYFLGVNRNKKSLGLSFQDPAGVDILHKLAAKCDILVENYVPGALKKYGLDFDTIHKINPALIYASITGYGQTGPYSQRAGYDVMVEAEFGLMHITGARDGPPVKVGVAVTDLTTGLYTSNSIMAALLGRQKSGKGQHLDVALSDLASIVPYKAFKTKDGDVLFGGGNDRLFGILCDGLGKPEWKDDPKFKINSQRVANRDELEAEIEKVSTQKTTKEWLDVFEGKGMPYAAVNDVQGTLSHEHTLARNMVIEVDHEECGPMKLVNTPMKFSESKPGFRSPPPTLGAPAPAENGGDGKGTTPAAPTSSAANPSPAPASRSSSPYVGDGSRKFSSPYTPQFSPATQMILKRMRGESGGLNSALASATAPDAPRPNFPRPVYESVRERIVAMKPVLASGSSGRPAVASGQKRKRVHGDGDASDVSSPAEGSDYGEGIKKAKAKQAATPQITQSGRRILKPETYDPAAEDNAKKNARLGKRTTEQALCKKCTRMHSPATNQMVFCDGCNDPWHQRCHDPWIEDEIIKDQSLKWYCVLCQAKRERLQPKKKVEPPRFGSWADRPASQKRAYLSALTPDDLVNLILHATELHPDLPIFPIESTSTPKKSSAGSTPRSLFAGASAGGLFHRAEANPTGPLNFIRKIPANAKKSTLAKARSGTGSLQSKTAAQATALAAGNQVYDEEESSFTRLWPRPGKGMYSRLPPEADDDRGLTDDNDYAAFSVIIFNEKGKKIEENGVKV</sequence>
<dbReference type="Pfam" id="PF00628">
    <property type="entry name" value="PHD"/>
    <property type="match status" value="1"/>
</dbReference>
<dbReference type="EMBL" id="LCUC01000145">
    <property type="protein sequence ID" value="KKY35819.1"/>
    <property type="molecule type" value="Genomic_DNA"/>
</dbReference>
<name>A0A0G2FP88_9PEZI</name>
<dbReference type="GO" id="GO:0005739">
    <property type="term" value="C:mitochondrion"/>
    <property type="evidence" value="ECO:0007669"/>
    <property type="project" value="TreeGrafter"/>
</dbReference>
<evidence type="ECO:0000256" key="6">
    <source>
        <dbReference type="PROSITE-ProRule" id="PRU00146"/>
    </source>
</evidence>
<accession>A0A0G2FP88</accession>
<dbReference type="PANTHER" id="PTHR48207">
    <property type="entry name" value="SUCCINATE--HYDROXYMETHYLGLUTARATE COA-TRANSFERASE"/>
    <property type="match status" value="1"/>
</dbReference>
<keyword evidence="10" id="KW-1185">Reference proteome</keyword>
<feature type="region of interest" description="Disordered" evidence="7">
    <location>
        <begin position="493"/>
        <end position="575"/>
    </location>
</feature>
<evidence type="ECO:0000256" key="1">
    <source>
        <dbReference type="ARBA" id="ARBA00008383"/>
    </source>
</evidence>
<evidence type="ECO:0000256" key="3">
    <source>
        <dbReference type="ARBA" id="ARBA00022723"/>
    </source>
</evidence>
<keyword evidence="4 6" id="KW-0863">Zinc-finger</keyword>
<dbReference type="InterPro" id="IPR023606">
    <property type="entry name" value="CoA-Trfase_III_dom_1_sf"/>
</dbReference>
<gene>
    <name evidence="9" type="ORF">UCDDA912_g04207</name>
</gene>
<dbReference type="InterPro" id="IPR044855">
    <property type="entry name" value="CoA-Trfase_III_dom3_sf"/>
</dbReference>
<dbReference type="Pfam" id="PF02515">
    <property type="entry name" value="CoA_transf_3"/>
    <property type="match status" value="2"/>
</dbReference>
<evidence type="ECO:0000313" key="9">
    <source>
        <dbReference type="EMBL" id="KKY35819.1"/>
    </source>
</evidence>
<reference evidence="9 10" key="2">
    <citation type="submission" date="2015-05" db="EMBL/GenBank/DDBJ databases">
        <authorList>
            <person name="Morales-Cruz A."/>
            <person name="Amrine K.C."/>
            <person name="Cantu D."/>
        </authorList>
    </citation>
    <scope>NUCLEOTIDE SEQUENCE [LARGE SCALE GENOMIC DNA]</scope>
    <source>
        <strain evidence="9">DA912</strain>
    </source>
</reference>
<dbReference type="GO" id="GO:0008270">
    <property type="term" value="F:zinc ion binding"/>
    <property type="evidence" value="ECO:0007669"/>
    <property type="project" value="UniProtKB-KW"/>
</dbReference>
<evidence type="ECO:0000256" key="4">
    <source>
        <dbReference type="ARBA" id="ARBA00022771"/>
    </source>
</evidence>
<dbReference type="Gene3D" id="3.30.1540.10">
    <property type="entry name" value="formyl-coa transferase, domain 3"/>
    <property type="match status" value="1"/>
</dbReference>
<keyword evidence="3" id="KW-0479">Metal-binding</keyword>
<dbReference type="OrthoDB" id="5863171at2759"/>
<evidence type="ECO:0000256" key="2">
    <source>
        <dbReference type="ARBA" id="ARBA00022679"/>
    </source>
</evidence>
<comment type="caution">
    <text evidence="9">The sequence shown here is derived from an EMBL/GenBank/DDBJ whole genome shotgun (WGS) entry which is preliminary data.</text>
</comment>
<dbReference type="CDD" id="cd15502">
    <property type="entry name" value="PHD_Phf1p_Phf2p_like"/>
    <property type="match status" value="1"/>
</dbReference>
<dbReference type="AlphaFoldDB" id="A0A0G2FP88"/>
<dbReference type="GO" id="GO:0047369">
    <property type="term" value="F:succinate-hydroxymethylglutarate CoA-transferase activity"/>
    <property type="evidence" value="ECO:0007669"/>
    <property type="project" value="TreeGrafter"/>
</dbReference>
<keyword evidence="5" id="KW-0862">Zinc</keyword>
<dbReference type="STRING" id="1214573.A0A0G2FP88"/>
<dbReference type="PANTHER" id="PTHR48207:SF3">
    <property type="entry name" value="SUCCINATE--HYDROXYMETHYLGLUTARATE COA-TRANSFERASE"/>
    <property type="match status" value="1"/>
</dbReference>
<protein>
    <submittedName>
        <fullName evidence="9">Putativetransferase family iii</fullName>
    </submittedName>
</protein>
<feature type="region of interest" description="Disordered" evidence="7">
    <location>
        <begin position="367"/>
        <end position="439"/>
    </location>
</feature>
<dbReference type="PROSITE" id="PS50016">
    <property type="entry name" value="ZF_PHD_2"/>
    <property type="match status" value="1"/>
</dbReference>
<organism evidence="9 10">
    <name type="scientific">Diaporthe ampelina</name>
    <dbReference type="NCBI Taxonomy" id="1214573"/>
    <lineage>
        <taxon>Eukaryota</taxon>
        <taxon>Fungi</taxon>
        <taxon>Dikarya</taxon>
        <taxon>Ascomycota</taxon>
        <taxon>Pezizomycotina</taxon>
        <taxon>Sordariomycetes</taxon>
        <taxon>Sordariomycetidae</taxon>
        <taxon>Diaporthales</taxon>
        <taxon>Diaporthaceae</taxon>
        <taxon>Diaporthe</taxon>
    </lineage>
</organism>
<dbReference type="InterPro" id="IPR011011">
    <property type="entry name" value="Znf_FYVE_PHD"/>
</dbReference>
<comment type="similarity">
    <text evidence="1">Belongs to the CoA-transferase III family.</text>
</comment>
<dbReference type="SMART" id="SM00249">
    <property type="entry name" value="PHD"/>
    <property type="match status" value="1"/>
</dbReference>
<keyword evidence="2 9" id="KW-0808">Transferase</keyword>
<dbReference type="Proteomes" id="UP000034680">
    <property type="component" value="Unassembled WGS sequence"/>
</dbReference>
<dbReference type="InterPro" id="IPR019787">
    <property type="entry name" value="Znf_PHD-finger"/>
</dbReference>
<feature type="region of interest" description="Disordered" evidence="7">
    <location>
        <begin position="454"/>
        <end position="475"/>
    </location>
</feature>
<dbReference type="InterPro" id="IPR001965">
    <property type="entry name" value="Znf_PHD"/>
</dbReference>
<evidence type="ECO:0000259" key="8">
    <source>
        <dbReference type="PROSITE" id="PS50016"/>
    </source>
</evidence>
<feature type="compositionally biased region" description="Low complexity" evidence="7">
    <location>
        <begin position="400"/>
        <end position="423"/>
    </location>
</feature>
<dbReference type="SUPFAM" id="SSF89796">
    <property type="entry name" value="CoA-transferase family III (CaiB/BaiF)"/>
    <property type="match status" value="1"/>
</dbReference>
<dbReference type="Gene3D" id="3.30.40.10">
    <property type="entry name" value="Zinc/RING finger domain, C3HC4 (zinc finger)"/>
    <property type="match status" value="1"/>
</dbReference>
<feature type="domain" description="PHD-type" evidence="8">
    <location>
        <begin position="582"/>
        <end position="638"/>
    </location>
</feature>
<dbReference type="SUPFAM" id="SSF57903">
    <property type="entry name" value="FYVE/PHD zinc finger"/>
    <property type="match status" value="1"/>
</dbReference>
<dbReference type="InterPro" id="IPR050483">
    <property type="entry name" value="CoA-transferase_III_domain"/>
</dbReference>
<dbReference type="Gene3D" id="3.40.50.10540">
    <property type="entry name" value="Crotonobetainyl-coa:carnitine coa-transferase, domain 1"/>
    <property type="match status" value="2"/>
</dbReference>
<proteinExistence type="inferred from homology"/>
<evidence type="ECO:0000256" key="7">
    <source>
        <dbReference type="SAM" id="MobiDB-lite"/>
    </source>
</evidence>
<reference evidence="9 10" key="1">
    <citation type="submission" date="2015-05" db="EMBL/GenBank/DDBJ databases">
        <title>Distinctive expansion of gene families associated with plant cell wall degradation and secondary metabolism in the genomes of grapevine trunk pathogens.</title>
        <authorList>
            <person name="Lawrence D.P."/>
            <person name="Travadon R."/>
            <person name="Rolshausen P.E."/>
            <person name="Baumgartner K."/>
        </authorList>
    </citation>
    <scope>NUCLEOTIDE SEQUENCE [LARGE SCALE GENOMIC DNA]</scope>
    <source>
        <strain evidence="9">DA912</strain>
    </source>
</reference>
<dbReference type="InterPro" id="IPR013083">
    <property type="entry name" value="Znf_RING/FYVE/PHD"/>
</dbReference>
<evidence type="ECO:0000256" key="5">
    <source>
        <dbReference type="ARBA" id="ARBA00022833"/>
    </source>
</evidence>
<dbReference type="InterPro" id="IPR003673">
    <property type="entry name" value="CoA-Trfase_fam_III"/>
</dbReference>